<gene>
    <name evidence="1" type="ORF">OnM2_028105</name>
</gene>
<keyword evidence="2" id="KW-1185">Reference proteome</keyword>
<name>A0A420I063_9PEZI</name>
<organism evidence="1 2">
    <name type="scientific">Erysiphe neolycopersici</name>
    <dbReference type="NCBI Taxonomy" id="212602"/>
    <lineage>
        <taxon>Eukaryota</taxon>
        <taxon>Fungi</taxon>
        <taxon>Dikarya</taxon>
        <taxon>Ascomycota</taxon>
        <taxon>Pezizomycotina</taxon>
        <taxon>Leotiomycetes</taxon>
        <taxon>Erysiphales</taxon>
        <taxon>Erysiphaceae</taxon>
        <taxon>Erysiphe</taxon>
    </lineage>
</organism>
<reference evidence="1 2" key="1">
    <citation type="journal article" date="2018" name="BMC Genomics">
        <title>Comparative genome analyses reveal sequence features reflecting distinct modes of host-adaptation between dicot and monocot powdery mildew.</title>
        <authorList>
            <person name="Wu Y."/>
            <person name="Ma X."/>
            <person name="Pan Z."/>
            <person name="Kale S.D."/>
            <person name="Song Y."/>
            <person name="King H."/>
            <person name="Zhang Q."/>
            <person name="Presley C."/>
            <person name="Deng X."/>
            <person name="Wei C.I."/>
            <person name="Xiao S."/>
        </authorList>
    </citation>
    <scope>NUCLEOTIDE SEQUENCE [LARGE SCALE GENOMIC DNA]</scope>
    <source>
        <strain evidence="1">UMSG2</strain>
    </source>
</reference>
<accession>A0A420I063</accession>
<dbReference type="AlphaFoldDB" id="A0A420I063"/>
<proteinExistence type="predicted"/>
<dbReference type="Proteomes" id="UP000286134">
    <property type="component" value="Unassembled WGS sequence"/>
</dbReference>
<dbReference type="EMBL" id="MCFK01002822">
    <property type="protein sequence ID" value="RKF63065.1"/>
    <property type="molecule type" value="Genomic_DNA"/>
</dbReference>
<evidence type="ECO:0000313" key="2">
    <source>
        <dbReference type="Proteomes" id="UP000286134"/>
    </source>
</evidence>
<comment type="caution">
    <text evidence="1">The sequence shown here is derived from an EMBL/GenBank/DDBJ whole genome shotgun (WGS) entry which is preliminary data.</text>
</comment>
<evidence type="ECO:0000313" key="1">
    <source>
        <dbReference type="EMBL" id="RKF63065.1"/>
    </source>
</evidence>
<sequence length="63" mass="7394">MRAADPSFQATGQYIYNVKKRDRSQFLSGRTPLEKLLETLEENQVQHKLDRDPQHQLTRLLIA</sequence>
<protein>
    <submittedName>
        <fullName evidence="1">Uncharacterized protein</fullName>
    </submittedName>
</protein>